<evidence type="ECO:0000256" key="1">
    <source>
        <dbReference type="SAM" id="SignalP"/>
    </source>
</evidence>
<feature type="signal peptide" evidence="1">
    <location>
        <begin position="1"/>
        <end position="27"/>
    </location>
</feature>
<dbReference type="NCBIfam" id="NF041384">
    <property type="entry name" value="YHS_seleno_dom"/>
    <property type="match status" value="1"/>
</dbReference>
<name>A0A6P0C785_9RHOB</name>
<accession>A0A6P0C785</accession>
<evidence type="ECO:0008006" key="4">
    <source>
        <dbReference type="Google" id="ProtNLM"/>
    </source>
</evidence>
<protein>
    <recommendedName>
        <fullName evidence="4">YHS domain-containing protein</fullName>
    </recommendedName>
</protein>
<dbReference type="AlphaFoldDB" id="A0A6P0C785"/>
<dbReference type="RefSeq" id="WP_164352098.1">
    <property type="nucleotide sequence ID" value="NZ_JAABNT010000001.1"/>
</dbReference>
<feature type="chain" id="PRO_5026981932" description="YHS domain-containing protein" evidence="1">
    <location>
        <begin position="28"/>
        <end position="152"/>
    </location>
</feature>
<sequence length="152" mass="16847">MRPLNRRSFVILTTAIFAAGLTRPLAAGTSRVSTDRAGRAIQGYDTRAYWTVNAAQDGSDDHTVTWNGALWRFANQNDADQFASAPESFAPQFGGFCARAMSLGKVVDGDPEVWRIFEGRLYLFARPAGGKMFDKGEAEIIVKAEQFWQTLY</sequence>
<organism evidence="2 3">
    <name type="scientific">Sulfitobacter sediminilitoris</name>
    <dbReference type="NCBI Taxonomy" id="2698830"/>
    <lineage>
        <taxon>Bacteria</taxon>
        <taxon>Pseudomonadati</taxon>
        <taxon>Pseudomonadota</taxon>
        <taxon>Alphaproteobacteria</taxon>
        <taxon>Rhodobacterales</taxon>
        <taxon>Roseobacteraceae</taxon>
        <taxon>Sulfitobacter</taxon>
    </lineage>
</organism>
<comment type="caution">
    <text evidence="2">The sequence shown here is derived from an EMBL/GenBank/DDBJ whole genome shotgun (WGS) entry which is preliminary data.</text>
</comment>
<reference evidence="2 3" key="1">
    <citation type="submission" date="2020-01" db="EMBL/GenBank/DDBJ databases">
        <title>Sulfitobacter sediminilitoris sp. nov., isolated from a tidal flat.</title>
        <authorList>
            <person name="Park S."/>
            <person name="Yoon J.-H."/>
        </authorList>
    </citation>
    <scope>NUCLEOTIDE SEQUENCE [LARGE SCALE GENOMIC DNA]</scope>
    <source>
        <strain evidence="2 3">JBTF-M27</strain>
    </source>
</reference>
<proteinExistence type="predicted"/>
<gene>
    <name evidence="2" type="ORF">GV827_02535</name>
</gene>
<evidence type="ECO:0000313" key="2">
    <source>
        <dbReference type="EMBL" id="NEK21280.1"/>
    </source>
</evidence>
<keyword evidence="3" id="KW-1185">Reference proteome</keyword>
<dbReference type="Proteomes" id="UP000468591">
    <property type="component" value="Unassembled WGS sequence"/>
</dbReference>
<keyword evidence="1" id="KW-0732">Signal</keyword>
<dbReference type="EMBL" id="JAABNT010000001">
    <property type="protein sequence ID" value="NEK21280.1"/>
    <property type="molecule type" value="Genomic_DNA"/>
</dbReference>
<evidence type="ECO:0000313" key="3">
    <source>
        <dbReference type="Proteomes" id="UP000468591"/>
    </source>
</evidence>